<dbReference type="FunFam" id="3.40.30.10:FF:000010">
    <property type="entry name" value="Glutathione peroxidase"/>
    <property type="match status" value="1"/>
</dbReference>
<dbReference type="PROSITE" id="PS51355">
    <property type="entry name" value="GLUTATHIONE_PEROXID_3"/>
    <property type="match status" value="1"/>
</dbReference>
<dbReference type="Pfam" id="PF00255">
    <property type="entry name" value="GSHPx"/>
    <property type="match status" value="1"/>
</dbReference>
<evidence type="ECO:0000256" key="2">
    <source>
        <dbReference type="ARBA" id="ARBA00022559"/>
    </source>
</evidence>
<dbReference type="PANTHER" id="PTHR11592">
    <property type="entry name" value="GLUTATHIONE PEROXIDASE"/>
    <property type="match status" value="1"/>
</dbReference>
<dbReference type="PROSITE" id="PS00460">
    <property type="entry name" value="GLUTATHIONE_PEROXID_1"/>
    <property type="match status" value="1"/>
</dbReference>
<dbReference type="KEGG" id="aori:SD37_08940"/>
<protein>
    <recommendedName>
        <fullName evidence="5">Glutathione peroxidase</fullName>
    </recommendedName>
</protein>
<organism evidence="6 7">
    <name type="scientific">Amycolatopsis orientalis</name>
    <name type="common">Nocardia orientalis</name>
    <dbReference type="NCBI Taxonomy" id="31958"/>
    <lineage>
        <taxon>Bacteria</taxon>
        <taxon>Bacillati</taxon>
        <taxon>Actinomycetota</taxon>
        <taxon>Actinomycetes</taxon>
        <taxon>Pseudonocardiales</taxon>
        <taxon>Pseudonocardiaceae</taxon>
        <taxon>Amycolatopsis</taxon>
    </lineage>
</organism>
<accession>A0A193BU67</accession>
<dbReference type="InterPro" id="IPR000889">
    <property type="entry name" value="Glutathione_peroxidase"/>
</dbReference>
<evidence type="ECO:0000256" key="4">
    <source>
        <dbReference type="PIRSR" id="PIRSR000303-1"/>
    </source>
</evidence>
<evidence type="ECO:0000256" key="5">
    <source>
        <dbReference type="RuleBase" id="RU000499"/>
    </source>
</evidence>
<reference evidence="6 7" key="1">
    <citation type="journal article" date="2015" name="Genome Announc.">
        <title>Draft Genome Sequence of Norvancomycin-Producing Strain Amycolatopsis orientalis CPCC200066.</title>
        <authorList>
            <person name="Lei X."/>
            <person name="Yuan F."/>
            <person name="Shi Y."/>
            <person name="Li X."/>
            <person name="Wang L."/>
            <person name="Hong B."/>
        </authorList>
    </citation>
    <scope>NUCLEOTIDE SEQUENCE [LARGE SCALE GENOMIC DNA]</scope>
    <source>
        <strain evidence="6 7">B-37</strain>
    </source>
</reference>
<dbReference type="GO" id="GO:0034599">
    <property type="term" value="P:cellular response to oxidative stress"/>
    <property type="evidence" value="ECO:0007669"/>
    <property type="project" value="TreeGrafter"/>
</dbReference>
<dbReference type="SUPFAM" id="SSF52833">
    <property type="entry name" value="Thioredoxin-like"/>
    <property type="match status" value="1"/>
</dbReference>
<dbReference type="InterPro" id="IPR036249">
    <property type="entry name" value="Thioredoxin-like_sf"/>
</dbReference>
<dbReference type="RefSeq" id="WP_044852652.1">
    <property type="nucleotide sequence ID" value="NZ_CP016174.1"/>
</dbReference>
<keyword evidence="2 5" id="KW-0575">Peroxidase</keyword>
<dbReference type="PANTHER" id="PTHR11592:SF40">
    <property type="entry name" value="THIOREDOXIN_GLUTATHIONE PEROXIDASE BTUE"/>
    <property type="match status" value="1"/>
</dbReference>
<dbReference type="CDD" id="cd00340">
    <property type="entry name" value="GSH_Peroxidase"/>
    <property type="match status" value="1"/>
</dbReference>
<feature type="active site" evidence="4">
    <location>
        <position position="35"/>
    </location>
</feature>
<dbReference type="AlphaFoldDB" id="A0A193BU67"/>
<keyword evidence="7" id="KW-1185">Reference proteome</keyword>
<keyword evidence="3 5" id="KW-0560">Oxidoreductase</keyword>
<dbReference type="STRING" id="31958.SD37_08940"/>
<evidence type="ECO:0000313" key="6">
    <source>
        <dbReference type="EMBL" id="ANN15766.1"/>
    </source>
</evidence>
<dbReference type="eggNOG" id="COG0386">
    <property type="taxonomic scope" value="Bacteria"/>
</dbReference>
<evidence type="ECO:0000256" key="1">
    <source>
        <dbReference type="ARBA" id="ARBA00006926"/>
    </source>
</evidence>
<dbReference type="PIRSF" id="PIRSF000303">
    <property type="entry name" value="Glutathion_perox"/>
    <property type="match status" value="1"/>
</dbReference>
<gene>
    <name evidence="6" type="ORF">SD37_08940</name>
</gene>
<proteinExistence type="inferred from homology"/>
<sequence>MGIHDIPLKTLAGEDTTLGALEGKALLVVNVASKCGLTPQYTGLEKLQERYADKGFSVVGFPCNQFAGQEPGTAEEIQTFCSTTYGVSFPLFEKLDVNGEGRHPLYAELTKAADAEGAAGDVQWNFEKFLVAPSGEVVGRFRPRTEPEDAEITKAIDAVLGA</sequence>
<dbReference type="EMBL" id="CP016174">
    <property type="protein sequence ID" value="ANN15766.1"/>
    <property type="molecule type" value="Genomic_DNA"/>
</dbReference>
<dbReference type="PROSITE" id="PS00763">
    <property type="entry name" value="GLUTATHIONE_PEROXID_2"/>
    <property type="match status" value="1"/>
</dbReference>
<evidence type="ECO:0000313" key="7">
    <source>
        <dbReference type="Proteomes" id="UP000093695"/>
    </source>
</evidence>
<name>A0A193BU67_AMYOR</name>
<dbReference type="GO" id="GO:0004601">
    <property type="term" value="F:peroxidase activity"/>
    <property type="evidence" value="ECO:0007669"/>
    <property type="project" value="UniProtKB-KW"/>
</dbReference>
<dbReference type="PRINTS" id="PR01011">
    <property type="entry name" value="GLUTPROXDASE"/>
</dbReference>
<evidence type="ECO:0000256" key="3">
    <source>
        <dbReference type="ARBA" id="ARBA00023002"/>
    </source>
</evidence>
<dbReference type="InterPro" id="IPR029759">
    <property type="entry name" value="GPX_AS"/>
</dbReference>
<dbReference type="InterPro" id="IPR029760">
    <property type="entry name" value="GPX_CS"/>
</dbReference>
<dbReference type="Proteomes" id="UP000093695">
    <property type="component" value="Chromosome"/>
</dbReference>
<dbReference type="Gene3D" id="3.40.30.10">
    <property type="entry name" value="Glutaredoxin"/>
    <property type="match status" value="1"/>
</dbReference>
<comment type="similarity">
    <text evidence="1 5">Belongs to the glutathione peroxidase family.</text>
</comment>